<dbReference type="InterPro" id="IPR038765">
    <property type="entry name" value="Papain-like_cys_pep_sf"/>
</dbReference>
<dbReference type="InterPro" id="IPR015943">
    <property type="entry name" value="WD40/YVTN_repeat-like_dom_sf"/>
</dbReference>
<dbReference type="PANTHER" id="PTHR15728">
    <property type="entry name" value="DEADENYLATION COMPLEX CATALYTIC SUBUNIT PAN2"/>
    <property type="match status" value="1"/>
</dbReference>
<feature type="compositionally biased region" description="Polar residues" evidence="1">
    <location>
        <begin position="715"/>
        <end position="744"/>
    </location>
</feature>
<gene>
    <name evidence="3" type="ORF">CEUSTIGMA_g2495.t1</name>
</gene>
<feature type="region of interest" description="Disordered" evidence="1">
    <location>
        <begin position="714"/>
        <end position="745"/>
    </location>
</feature>
<feature type="domain" description="Exonuclease" evidence="2">
    <location>
        <begin position="1198"/>
        <end position="1388"/>
    </location>
</feature>
<dbReference type="OrthoDB" id="16516at2759"/>
<evidence type="ECO:0000259" key="2">
    <source>
        <dbReference type="SMART" id="SM00479"/>
    </source>
</evidence>
<dbReference type="Pfam" id="PF20770">
    <property type="entry name" value="PAN2_N"/>
    <property type="match status" value="1"/>
</dbReference>
<dbReference type="SUPFAM" id="SSF54001">
    <property type="entry name" value="Cysteine proteinases"/>
    <property type="match status" value="1"/>
</dbReference>
<comment type="caution">
    <text evidence="3">The sequence shown here is derived from an EMBL/GenBank/DDBJ whole genome shotgun (WGS) entry which is preliminary data.</text>
</comment>
<dbReference type="SMART" id="SM00479">
    <property type="entry name" value="EXOIII"/>
    <property type="match status" value="1"/>
</dbReference>
<feature type="compositionally biased region" description="Low complexity" evidence="1">
    <location>
        <begin position="616"/>
        <end position="647"/>
    </location>
</feature>
<keyword evidence="4" id="KW-1185">Reference proteome</keyword>
<dbReference type="GO" id="GO:0031251">
    <property type="term" value="C:PAN complex"/>
    <property type="evidence" value="ECO:0007669"/>
    <property type="project" value="TreeGrafter"/>
</dbReference>
<evidence type="ECO:0000256" key="1">
    <source>
        <dbReference type="SAM" id="MobiDB-lite"/>
    </source>
</evidence>
<dbReference type="STRING" id="1157962.A0A250WW57"/>
<evidence type="ECO:0000313" key="3">
    <source>
        <dbReference type="EMBL" id="GAX75051.1"/>
    </source>
</evidence>
<dbReference type="GO" id="GO:0000289">
    <property type="term" value="P:nuclear-transcribed mRNA poly(A) tail shortening"/>
    <property type="evidence" value="ECO:0007669"/>
    <property type="project" value="TreeGrafter"/>
</dbReference>
<dbReference type="InterPro" id="IPR050785">
    <property type="entry name" value="PAN2-PAN3_catalytic_subunit"/>
</dbReference>
<dbReference type="Pfam" id="PF13423">
    <property type="entry name" value="UCH_1"/>
    <property type="match status" value="1"/>
</dbReference>
<dbReference type="Gene3D" id="2.130.10.10">
    <property type="entry name" value="YVTN repeat-like/Quinoprotein amine dehydrogenase"/>
    <property type="match status" value="1"/>
</dbReference>
<dbReference type="SUPFAM" id="SSF53098">
    <property type="entry name" value="Ribonuclease H-like"/>
    <property type="match status" value="1"/>
</dbReference>
<dbReference type="CDD" id="cd06143">
    <property type="entry name" value="PAN2_exo"/>
    <property type="match status" value="1"/>
</dbReference>
<dbReference type="SUPFAM" id="SSF50978">
    <property type="entry name" value="WD40 repeat-like"/>
    <property type="match status" value="1"/>
</dbReference>
<proteinExistence type="predicted"/>
<dbReference type="GO" id="GO:0004535">
    <property type="term" value="F:poly(A)-specific ribonuclease activity"/>
    <property type="evidence" value="ECO:0007669"/>
    <property type="project" value="TreeGrafter"/>
</dbReference>
<protein>
    <recommendedName>
        <fullName evidence="2">Exonuclease domain-containing protein</fullName>
    </recommendedName>
</protein>
<dbReference type="InterPro" id="IPR028881">
    <property type="entry name" value="PAN2_UCH_dom"/>
</dbReference>
<dbReference type="GO" id="GO:0003676">
    <property type="term" value="F:nucleic acid binding"/>
    <property type="evidence" value="ECO:0007669"/>
    <property type="project" value="InterPro"/>
</dbReference>
<dbReference type="InterPro" id="IPR036397">
    <property type="entry name" value="RNaseH_sf"/>
</dbReference>
<dbReference type="Pfam" id="PF00929">
    <property type="entry name" value="RNase_T"/>
    <property type="match status" value="1"/>
</dbReference>
<dbReference type="Gene3D" id="3.90.70.10">
    <property type="entry name" value="Cysteine proteinases"/>
    <property type="match status" value="1"/>
</dbReference>
<sequence>MFSSQYPWAEYGAAAPLNTYGSGISVIKFDEQHELLWSGTEYGRLINTHSPSLETYARWQAHPDGYPVLDLLPLQGCCLSLSSSQASLSVAGGASRFTYKHEAGSLVSCCWEPGQANSRALLSSSTAGTILSLDLASGKAWNLPGEINSEDQFSFLRGPTGRGFVVAGLASGSVSLLDVRSKFKVESNIAAHTGGLAHMDVKSDTLATCGYWLRGGQLVVDSFVKVWDLRFNIKPIVSLPCGSGTCCLAFHPSFSSTLAIVSMAGSFSFADVGVGSVVQSYQVDTGGDALTCCTMSSTGEMLALGASGGFLHLWTDQEEPRVNYNSDYLETPSPVPSPPEVLLQDSEPFSYAPLPHLASGKYYLSDLAPGSRMKVGLPPRVVPESLLEGIKQVDFVGHVLNPSFSRSKGPGEASKLVASLRNQRVQVVSDTKSGATEDRKAERMKKRLEQGGVLLPSHYHKIEIRQQSGARFEEFDFTYYNRTKFAGLENGIANCYCNALLQALYFIPQFRSLMLAHKPEPDIEFCLTCEMHFLFCMLKTGQGTPCQASNLLSALRQVRETSALGLLDGVLVPPGVVLPETQGPKAWALSRRLASLSRFLLEHMYSMCKELSTSNQMQQQSGMSSSAASTGLADTSSATSSSGHTGTRLPPGPPRSGIKQPDPENLKLASKLEDLVGMRYKQRMVCLSGSHVGAEKIREARCFQIDLQYPIKQPASPTAPGSITASNTSSMKASSPVASPTALMSSKDGGGEGAFAFDKSNATFSDILQSSLQAVHTTRAWFDEKRSYQVVRQSRMPFQLPKVLAINCSPSELSDVAWWSTPQKDSKDAPKLPWALAITMRPFTWHLEVQEAGSVKELWEMRGSGNCGVSGEGCETVYYELSGVISHIRDADDLPETFEDVIKVSTNTNQSSGKSGGNTSAARDEGHLVSCIKVPQQYWEEAGAESGPLHSSRASADPFSMKGLVSPHLLAPSGQVEYNTPAGSGAGRRLTTSESLAALPSFLDLPESLDDVLLGVSFQTSSIGQDSNVTGQRITGQEADDRLVTEVSETCPTFSSQGSAIKQESASAAMTTPWLLINDFSLSMCPAPEVCNVYGGQKLPCLIFYTKVETEPVLEKEDMDASAEVRQKTEPVGAAPSDALGATLKGQEVLAGPARPVLTPDQYQCLCSALPLQGPQVHLLPKRFRPLNMLTEAPKPGFIVAIDSEFVALTPAADKTAALDGSVAASDGLLIKRQTRLCLARVSVVRGEGPQAGEPFMDDHVRMVEPVFDYLTRFSGLVKGDLDVLTSRHYLTTLKHVYLKLRYLADCGCVFVGHGMKKDFRMINLILPASQQIDTAELFSLRRQRKLSLRFLASYLLGINIQGGTHDAIEDARTALWLYQKYMQLQREGTFEQKLAEMYRWGNHHGWEPVSLGVDGQPRRRVVNQQALC</sequence>
<evidence type="ECO:0000313" key="4">
    <source>
        <dbReference type="Proteomes" id="UP000232323"/>
    </source>
</evidence>
<dbReference type="PANTHER" id="PTHR15728:SF0">
    <property type="entry name" value="PAN2-PAN3 DEADENYLATION COMPLEX CATALYTIC SUBUNIT PAN2"/>
    <property type="match status" value="1"/>
</dbReference>
<dbReference type="InterPro" id="IPR048841">
    <property type="entry name" value="PAN2_N"/>
</dbReference>
<dbReference type="GO" id="GO:0000932">
    <property type="term" value="C:P-body"/>
    <property type="evidence" value="ECO:0007669"/>
    <property type="project" value="TreeGrafter"/>
</dbReference>
<dbReference type="InterPro" id="IPR036322">
    <property type="entry name" value="WD40_repeat_dom_sf"/>
</dbReference>
<reference evidence="3 4" key="1">
    <citation type="submission" date="2017-08" db="EMBL/GenBank/DDBJ databases">
        <title>Acidophilic green algal genome provides insights into adaptation to an acidic environment.</title>
        <authorList>
            <person name="Hirooka S."/>
            <person name="Hirose Y."/>
            <person name="Kanesaki Y."/>
            <person name="Higuchi S."/>
            <person name="Fujiwara T."/>
            <person name="Onuma R."/>
            <person name="Era A."/>
            <person name="Ohbayashi R."/>
            <person name="Uzuka A."/>
            <person name="Nozaki H."/>
            <person name="Yoshikawa H."/>
            <person name="Miyagishima S.Y."/>
        </authorList>
    </citation>
    <scope>NUCLEOTIDE SEQUENCE [LARGE SCALE GENOMIC DNA]</scope>
    <source>
        <strain evidence="3 4">NIES-2499</strain>
    </source>
</reference>
<dbReference type="Proteomes" id="UP000232323">
    <property type="component" value="Unassembled WGS sequence"/>
</dbReference>
<dbReference type="EMBL" id="BEGY01000010">
    <property type="protein sequence ID" value="GAX75051.1"/>
    <property type="molecule type" value="Genomic_DNA"/>
</dbReference>
<dbReference type="InterPro" id="IPR012337">
    <property type="entry name" value="RNaseH-like_sf"/>
</dbReference>
<accession>A0A250WW57</accession>
<dbReference type="InterPro" id="IPR013520">
    <property type="entry name" value="Ribonucl_H"/>
</dbReference>
<dbReference type="Gene3D" id="3.30.420.10">
    <property type="entry name" value="Ribonuclease H-like superfamily/Ribonuclease H"/>
    <property type="match status" value="1"/>
</dbReference>
<feature type="region of interest" description="Disordered" evidence="1">
    <location>
        <begin position="616"/>
        <end position="664"/>
    </location>
</feature>
<dbReference type="FunFam" id="3.30.420.10:FF:000175">
    <property type="entry name" value="RNA exonuclease 5"/>
    <property type="match status" value="1"/>
</dbReference>
<name>A0A250WW57_9CHLO</name>
<organism evidence="3 4">
    <name type="scientific">Chlamydomonas eustigma</name>
    <dbReference type="NCBI Taxonomy" id="1157962"/>
    <lineage>
        <taxon>Eukaryota</taxon>
        <taxon>Viridiplantae</taxon>
        <taxon>Chlorophyta</taxon>
        <taxon>core chlorophytes</taxon>
        <taxon>Chlorophyceae</taxon>
        <taxon>CS clade</taxon>
        <taxon>Chlamydomonadales</taxon>
        <taxon>Chlamydomonadaceae</taxon>
        <taxon>Chlamydomonas</taxon>
    </lineage>
</organism>